<gene>
    <name evidence="1" type="ORF">HHE01_09850</name>
</gene>
<dbReference type="RefSeq" id="WP_015106225.1">
    <property type="nucleotide sequence ID" value="NZ_AP026684.1"/>
</dbReference>
<keyword evidence="2" id="KW-1185">Reference proteome</keyword>
<dbReference type="GeneID" id="76196734"/>
<accession>A0A0K2Y8X1</accession>
<protein>
    <submittedName>
        <fullName evidence="1">Uncharacterized protein</fullName>
    </submittedName>
</protein>
<sequence>MGNGNNVDSQMLVNLVYGMNSYFTGSVNNNASIMQDLQSGGYISSSIANNFNAVVSSLDSQQINFYQVQQSLDGLITQVQQARENVLAQLNPSTPLVSTAAVSAELSKAEASILLAKFDSPKADLSVNNTTTANQINTAVGQLNALLAYLKATRTSLASYMKDNKEVTTASVPAKGGTYNLPPKAKTATCMGWTHKLGISSSLAKANAGACATTAPLATSTACST</sequence>
<dbReference type="Proteomes" id="UP000046090">
    <property type="component" value="Unassembled WGS sequence"/>
</dbReference>
<name>A0A0K2Y8X1_HELHE</name>
<reference evidence="2" key="1">
    <citation type="submission" date="2014-12" db="EMBL/GenBank/DDBJ databases">
        <authorList>
            <person name="Smet A."/>
        </authorList>
    </citation>
    <scope>NUCLEOTIDE SEQUENCE [LARGE SCALE GENOMIC DNA]</scope>
</reference>
<proteinExistence type="predicted"/>
<evidence type="ECO:0000313" key="1">
    <source>
        <dbReference type="EMBL" id="CRI34139.1"/>
    </source>
</evidence>
<dbReference type="EMBL" id="CDMK01000001">
    <property type="protein sequence ID" value="CRI34139.1"/>
    <property type="molecule type" value="Genomic_DNA"/>
</dbReference>
<organism evidence="1 2">
    <name type="scientific">Helicobacter heilmannii</name>
    <dbReference type="NCBI Taxonomy" id="35817"/>
    <lineage>
        <taxon>Bacteria</taxon>
        <taxon>Pseudomonadati</taxon>
        <taxon>Campylobacterota</taxon>
        <taxon>Epsilonproteobacteria</taxon>
        <taxon>Campylobacterales</taxon>
        <taxon>Helicobacteraceae</taxon>
        <taxon>Helicobacter</taxon>
    </lineage>
</organism>
<dbReference type="AlphaFoldDB" id="A0A0K2Y8X1"/>
<evidence type="ECO:0000313" key="2">
    <source>
        <dbReference type="Proteomes" id="UP000046090"/>
    </source>
</evidence>